<dbReference type="Proteomes" id="UP001303760">
    <property type="component" value="Unassembled WGS sequence"/>
</dbReference>
<feature type="non-terminal residue" evidence="3">
    <location>
        <position position="1"/>
    </location>
</feature>
<evidence type="ECO:0000313" key="4">
    <source>
        <dbReference type="Proteomes" id="UP001303760"/>
    </source>
</evidence>
<dbReference type="AlphaFoldDB" id="A0AAN7C758"/>
<comment type="caution">
    <text evidence="3">The sequence shown here is derived from an EMBL/GenBank/DDBJ whole genome shotgun (WGS) entry which is preliminary data.</text>
</comment>
<sequence length="188" mass="20577">ISARMSPLRLTSSRLSRGAKFVMPGTALVAASRILGSRRSQAEAIATLRSLRPDYLPRRSSSIQRPVKASRQTSRFRRSGAASAETPPGAAGEGSHVGSVFKEPNDSVTPSAPTSAPEPLHVATARSLPHRRPPPQKTKPVDPSSKEYKQTERKVISIIVGLPVLFVTSYFLYDRRKCSQRPRERSGY</sequence>
<evidence type="ECO:0000256" key="2">
    <source>
        <dbReference type="SAM" id="Phobius"/>
    </source>
</evidence>
<keyword evidence="2" id="KW-0472">Membrane</keyword>
<evidence type="ECO:0000313" key="3">
    <source>
        <dbReference type="EMBL" id="KAK4236668.1"/>
    </source>
</evidence>
<reference evidence="3" key="1">
    <citation type="journal article" date="2023" name="Mol. Phylogenet. Evol.">
        <title>Genome-scale phylogeny and comparative genomics of the fungal order Sordariales.</title>
        <authorList>
            <person name="Hensen N."/>
            <person name="Bonometti L."/>
            <person name="Westerberg I."/>
            <person name="Brannstrom I.O."/>
            <person name="Guillou S."/>
            <person name="Cros-Aarteil S."/>
            <person name="Calhoun S."/>
            <person name="Haridas S."/>
            <person name="Kuo A."/>
            <person name="Mondo S."/>
            <person name="Pangilinan J."/>
            <person name="Riley R."/>
            <person name="LaButti K."/>
            <person name="Andreopoulos B."/>
            <person name="Lipzen A."/>
            <person name="Chen C."/>
            <person name="Yan M."/>
            <person name="Daum C."/>
            <person name="Ng V."/>
            <person name="Clum A."/>
            <person name="Steindorff A."/>
            <person name="Ohm R.A."/>
            <person name="Martin F."/>
            <person name="Silar P."/>
            <person name="Natvig D.O."/>
            <person name="Lalanne C."/>
            <person name="Gautier V."/>
            <person name="Ament-Velasquez S.L."/>
            <person name="Kruys A."/>
            <person name="Hutchinson M.I."/>
            <person name="Powell A.J."/>
            <person name="Barry K."/>
            <person name="Miller A.N."/>
            <person name="Grigoriev I.V."/>
            <person name="Debuchy R."/>
            <person name="Gladieux P."/>
            <person name="Hiltunen Thoren M."/>
            <person name="Johannesson H."/>
        </authorList>
    </citation>
    <scope>NUCLEOTIDE SEQUENCE</scope>
    <source>
        <strain evidence="3">CBS 532.94</strain>
    </source>
</reference>
<keyword evidence="2" id="KW-1133">Transmembrane helix</keyword>
<evidence type="ECO:0000256" key="1">
    <source>
        <dbReference type="SAM" id="MobiDB-lite"/>
    </source>
</evidence>
<reference evidence="3" key="2">
    <citation type="submission" date="2023-05" db="EMBL/GenBank/DDBJ databases">
        <authorList>
            <consortium name="Lawrence Berkeley National Laboratory"/>
            <person name="Steindorff A."/>
            <person name="Hensen N."/>
            <person name="Bonometti L."/>
            <person name="Westerberg I."/>
            <person name="Brannstrom I.O."/>
            <person name="Guillou S."/>
            <person name="Cros-Aarteil S."/>
            <person name="Calhoun S."/>
            <person name="Haridas S."/>
            <person name="Kuo A."/>
            <person name="Mondo S."/>
            <person name="Pangilinan J."/>
            <person name="Riley R."/>
            <person name="Labutti K."/>
            <person name="Andreopoulos B."/>
            <person name="Lipzen A."/>
            <person name="Chen C."/>
            <person name="Yanf M."/>
            <person name="Daum C."/>
            <person name="Ng V."/>
            <person name="Clum A."/>
            <person name="Ohm R."/>
            <person name="Martin F."/>
            <person name="Silar P."/>
            <person name="Natvig D."/>
            <person name="Lalanne C."/>
            <person name="Gautier V."/>
            <person name="Ament-Velasquez S.L."/>
            <person name="Kruys A."/>
            <person name="Hutchinson M.I."/>
            <person name="Powell A.J."/>
            <person name="Barry K."/>
            <person name="Miller A.N."/>
            <person name="Grigoriev I.V."/>
            <person name="Debuchy R."/>
            <person name="Gladieux P."/>
            <person name="Thoren M.H."/>
            <person name="Johannesson H."/>
        </authorList>
    </citation>
    <scope>NUCLEOTIDE SEQUENCE</scope>
    <source>
        <strain evidence="3">CBS 532.94</strain>
    </source>
</reference>
<organism evidence="3 4">
    <name type="scientific">Achaetomium macrosporum</name>
    <dbReference type="NCBI Taxonomy" id="79813"/>
    <lineage>
        <taxon>Eukaryota</taxon>
        <taxon>Fungi</taxon>
        <taxon>Dikarya</taxon>
        <taxon>Ascomycota</taxon>
        <taxon>Pezizomycotina</taxon>
        <taxon>Sordariomycetes</taxon>
        <taxon>Sordariomycetidae</taxon>
        <taxon>Sordariales</taxon>
        <taxon>Chaetomiaceae</taxon>
        <taxon>Achaetomium</taxon>
    </lineage>
</organism>
<feature type="region of interest" description="Disordered" evidence="1">
    <location>
        <begin position="56"/>
        <end position="149"/>
    </location>
</feature>
<keyword evidence="2" id="KW-0812">Transmembrane</keyword>
<keyword evidence="4" id="KW-1185">Reference proteome</keyword>
<feature type="transmembrane region" description="Helical" evidence="2">
    <location>
        <begin position="155"/>
        <end position="173"/>
    </location>
</feature>
<protein>
    <submittedName>
        <fullName evidence="3">Uncharacterized protein</fullName>
    </submittedName>
</protein>
<accession>A0AAN7C758</accession>
<proteinExistence type="predicted"/>
<gene>
    <name evidence="3" type="ORF">C8A03DRAFT_16709</name>
</gene>
<dbReference type="EMBL" id="MU860179">
    <property type="protein sequence ID" value="KAK4236668.1"/>
    <property type="molecule type" value="Genomic_DNA"/>
</dbReference>
<name>A0AAN7C758_9PEZI</name>